<dbReference type="AlphaFoldDB" id="A0A0K0EG13"/>
<evidence type="ECO:0000313" key="1">
    <source>
        <dbReference type="Proteomes" id="UP000035681"/>
    </source>
</evidence>
<organism evidence="2">
    <name type="scientific">Strongyloides stercoralis</name>
    <name type="common">Threadworm</name>
    <dbReference type="NCBI Taxonomy" id="6248"/>
    <lineage>
        <taxon>Eukaryota</taxon>
        <taxon>Metazoa</taxon>
        <taxon>Ecdysozoa</taxon>
        <taxon>Nematoda</taxon>
        <taxon>Chromadorea</taxon>
        <taxon>Rhabditida</taxon>
        <taxon>Tylenchina</taxon>
        <taxon>Panagrolaimomorpha</taxon>
        <taxon>Strongyloidoidea</taxon>
        <taxon>Strongyloididae</taxon>
        <taxon>Strongyloides</taxon>
    </lineage>
</organism>
<proteinExistence type="predicted"/>
<dbReference type="WBParaSite" id="SSTP_0000842100.1">
    <property type="protein sequence ID" value="SSTP_0000842100.1"/>
    <property type="gene ID" value="SSTP_0000842100"/>
</dbReference>
<reference evidence="2" key="1">
    <citation type="submission" date="2015-08" db="UniProtKB">
        <authorList>
            <consortium name="WormBaseParasite"/>
        </authorList>
    </citation>
    <scope>IDENTIFICATION</scope>
</reference>
<accession>A0A0K0EG13</accession>
<keyword evidence="1" id="KW-1185">Reference proteome</keyword>
<dbReference type="STRING" id="6248.A0A0K0EG13"/>
<dbReference type="WBParaSite" id="TCONS_00012874.p1">
    <property type="protein sequence ID" value="TCONS_00012874.p1"/>
    <property type="gene ID" value="XLOC_008606"/>
</dbReference>
<protein>
    <submittedName>
        <fullName evidence="2">Transcriptional regulator</fullName>
    </submittedName>
</protein>
<name>A0A0K0EG13_STRER</name>
<evidence type="ECO:0000313" key="2">
    <source>
        <dbReference type="WBParaSite" id="SSTP_0000842100.1"/>
    </source>
</evidence>
<dbReference type="Proteomes" id="UP000035681">
    <property type="component" value="Unplaced"/>
</dbReference>
<sequence>MKVDLQILFNIDSDTIITDVIKKREFATIYKGYRKNKVVAVKAESMYSKTLTNKIKHLAIIVDSTINALPSFFNCLLNIENKIRFIIMEDYDSSLADFVN</sequence>